<dbReference type="InterPro" id="IPR011008">
    <property type="entry name" value="Dimeric_a/b-barrel"/>
</dbReference>
<comment type="caution">
    <text evidence="1">The sequence shown here is derived from an EMBL/GenBank/DDBJ whole genome shotgun (WGS) entry which is preliminary data.</text>
</comment>
<dbReference type="InterPro" id="IPR008000">
    <property type="entry name" value="Rham/fucose_mutarotase"/>
</dbReference>
<proteinExistence type="predicted"/>
<name>A0AAE4GBP6_9BURK</name>
<sequence>MRTVLALDLKDDPALIAEYEQHHQRIWPEIAAHLRRQGVTGMEIHRLGTRMVMVMETDDAVFDAAAMAAASERDPKVQAWEALMWRFQAATPWTPAGEKWVPMTRIFDLSAQQDGKD</sequence>
<dbReference type="PANTHER" id="PTHR43239">
    <property type="entry name" value="UPF0734 PROTEIN DDB_G0273871/DDB_G0273177"/>
    <property type="match status" value="1"/>
</dbReference>
<organism evidence="1">
    <name type="scientific">Herbaspirillum huttiense subsp. nephrolepidis</name>
    <dbReference type="NCBI Taxonomy" id="3075126"/>
    <lineage>
        <taxon>Bacteria</taxon>
        <taxon>Pseudomonadati</taxon>
        <taxon>Pseudomonadota</taxon>
        <taxon>Betaproteobacteria</taxon>
        <taxon>Burkholderiales</taxon>
        <taxon>Oxalobacteraceae</taxon>
        <taxon>Herbaspirillum</taxon>
    </lineage>
</organism>
<accession>A0AAE4GBP6</accession>
<dbReference type="Pfam" id="PF05336">
    <property type="entry name" value="rhaM"/>
    <property type="match status" value="1"/>
</dbReference>
<reference evidence="1" key="1">
    <citation type="submission" date="2023-02" db="EMBL/GenBank/DDBJ databases">
        <title>Description of Herbaspirillum huttiense subsp. nephrolepsisexaltata and Herbaspirillum huttiense subsp. lycopersicon.</title>
        <authorList>
            <person name="Poudel M."/>
            <person name="Sharma A."/>
            <person name="Goss E."/>
            <person name="Tapia J.H."/>
            <person name="Harmon C.M."/>
            <person name="Jones J.B."/>
        </authorList>
    </citation>
    <scope>NUCLEOTIDE SEQUENCE</scope>
    <source>
        <strain evidence="1">NC40101</strain>
    </source>
</reference>
<dbReference type="AlphaFoldDB" id="A0AAE4GBP6"/>
<protein>
    <submittedName>
        <fullName evidence="1">L-rhamnose mutarotase</fullName>
    </submittedName>
</protein>
<dbReference type="Gene3D" id="3.30.70.100">
    <property type="match status" value="1"/>
</dbReference>
<dbReference type="EMBL" id="JAVRAA010000010">
    <property type="protein sequence ID" value="MDT0338876.1"/>
    <property type="molecule type" value="Genomic_DNA"/>
</dbReference>
<dbReference type="PANTHER" id="PTHR43239:SF1">
    <property type="entry name" value="UPF0734 PROTEIN DDB_G0273871_DDB_G0273177"/>
    <property type="match status" value="1"/>
</dbReference>
<gene>
    <name evidence="1" type="ORF">RJN63_18720</name>
</gene>
<evidence type="ECO:0000313" key="1">
    <source>
        <dbReference type="EMBL" id="MDT0338876.1"/>
    </source>
</evidence>
<dbReference type="SUPFAM" id="SSF54909">
    <property type="entry name" value="Dimeric alpha+beta barrel"/>
    <property type="match status" value="1"/>
</dbReference>
<dbReference type="GO" id="GO:0016857">
    <property type="term" value="F:racemase and epimerase activity, acting on carbohydrates and derivatives"/>
    <property type="evidence" value="ECO:0007669"/>
    <property type="project" value="InterPro"/>
</dbReference>
<dbReference type="InterPro" id="IPR052996">
    <property type="entry name" value="Carb_Metab_Mutarotase"/>
</dbReference>
<dbReference type="RefSeq" id="WP_034330095.1">
    <property type="nucleotide sequence ID" value="NZ_JAVLSM010000014.1"/>
</dbReference>